<dbReference type="PANTHER" id="PTHR17695">
    <property type="entry name" value="SMALL SUBUNIT PROCESSOME COMPONENT 20 HOMOLOG"/>
    <property type="match status" value="1"/>
</dbReference>
<dbReference type="InterPro" id="IPR046523">
    <property type="entry name" value="UTP20_dom"/>
</dbReference>
<dbReference type="GO" id="GO:0005730">
    <property type="term" value="C:nucleolus"/>
    <property type="evidence" value="ECO:0000318"/>
    <property type="project" value="GO_Central"/>
</dbReference>
<dbReference type="InParanoid" id="A2EQT9"/>
<feature type="region of interest" description="Disordered" evidence="1">
    <location>
        <begin position="714"/>
        <end position="735"/>
    </location>
</feature>
<dbReference type="SMR" id="A2EQT9"/>
<evidence type="ECO:0000256" key="1">
    <source>
        <dbReference type="SAM" id="MobiDB-lite"/>
    </source>
</evidence>
<gene>
    <name evidence="3" type="ORF">TVAG_290550</name>
</gene>
<dbReference type="STRING" id="5722.A2EQT9"/>
<protein>
    <recommendedName>
        <fullName evidence="2">U3 small nucleolar RNA-associated protein 20 domain-containing protein</fullName>
    </recommendedName>
</protein>
<dbReference type="VEuPathDB" id="TrichDB:TVAGG3_0243530"/>
<dbReference type="GO" id="GO:0032040">
    <property type="term" value="C:small-subunit processome"/>
    <property type="evidence" value="ECO:0000318"/>
    <property type="project" value="GO_Central"/>
</dbReference>
<dbReference type="SUPFAM" id="SSF48371">
    <property type="entry name" value="ARM repeat"/>
    <property type="match status" value="3"/>
</dbReference>
<dbReference type="KEGG" id="tva:4762850"/>
<dbReference type="PANTHER" id="PTHR17695:SF11">
    <property type="entry name" value="SMALL SUBUNIT PROCESSOME COMPONENT 20 HOMOLOG"/>
    <property type="match status" value="1"/>
</dbReference>
<reference evidence="3" key="2">
    <citation type="journal article" date="2007" name="Science">
        <title>Draft genome sequence of the sexually transmitted pathogen Trichomonas vaginalis.</title>
        <authorList>
            <person name="Carlton J.M."/>
            <person name="Hirt R.P."/>
            <person name="Silva J.C."/>
            <person name="Delcher A.L."/>
            <person name="Schatz M."/>
            <person name="Zhao Q."/>
            <person name="Wortman J.R."/>
            <person name="Bidwell S.L."/>
            <person name="Alsmark U.C.M."/>
            <person name="Besteiro S."/>
            <person name="Sicheritz-Ponten T."/>
            <person name="Noel C.J."/>
            <person name="Dacks J.B."/>
            <person name="Foster P.G."/>
            <person name="Simillion C."/>
            <person name="Van de Peer Y."/>
            <person name="Miranda-Saavedra D."/>
            <person name="Barton G.J."/>
            <person name="Westrop G.D."/>
            <person name="Mueller S."/>
            <person name="Dessi D."/>
            <person name="Fiori P.L."/>
            <person name="Ren Q."/>
            <person name="Paulsen I."/>
            <person name="Zhang H."/>
            <person name="Bastida-Corcuera F.D."/>
            <person name="Simoes-Barbosa A."/>
            <person name="Brown M.T."/>
            <person name="Hayes R.D."/>
            <person name="Mukherjee M."/>
            <person name="Okumura C.Y."/>
            <person name="Schneider R."/>
            <person name="Smith A.J."/>
            <person name="Vanacova S."/>
            <person name="Villalvazo M."/>
            <person name="Haas B.J."/>
            <person name="Pertea M."/>
            <person name="Feldblyum T.V."/>
            <person name="Utterback T.R."/>
            <person name="Shu C.L."/>
            <person name="Osoegawa K."/>
            <person name="de Jong P.J."/>
            <person name="Hrdy I."/>
            <person name="Horvathova L."/>
            <person name="Zubacova Z."/>
            <person name="Dolezal P."/>
            <person name="Malik S.B."/>
            <person name="Logsdon J.M. Jr."/>
            <person name="Henze K."/>
            <person name="Gupta A."/>
            <person name="Wang C.C."/>
            <person name="Dunne R.L."/>
            <person name="Upcroft J.A."/>
            <person name="Upcroft P."/>
            <person name="White O."/>
            <person name="Salzberg S.L."/>
            <person name="Tang P."/>
            <person name="Chiu C.-H."/>
            <person name="Lee Y.-S."/>
            <person name="Embley T.M."/>
            <person name="Coombs G.H."/>
            <person name="Mottram J.C."/>
            <person name="Tachezy J."/>
            <person name="Fraser-Liggett C.M."/>
            <person name="Johnson P.J."/>
        </authorList>
    </citation>
    <scope>NUCLEOTIDE SEQUENCE [LARGE SCALE GENOMIC DNA]</scope>
    <source>
        <strain evidence="3">G3</strain>
    </source>
</reference>
<organism evidence="3 4">
    <name type="scientific">Trichomonas vaginalis (strain ATCC PRA-98 / G3)</name>
    <dbReference type="NCBI Taxonomy" id="412133"/>
    <lineage>
        <taxon>Eukaryota</taxon>
        <taxon>Metamonada</taxon>
        <taxon>Parabasalia</taxon>
        <taxon>Trichomonadida</taxon>
        <taxon>Trichomonadidae</taxon>
        <taxon>Trichomonas</taxon>
    </lineage>
</organism>
<evidence type="ECO:0000313" key="3">
    <source>
        <dbReference type="EMBL" id="EAY04985.1"/>
    </source>
</evidence>
<reference evidence="3" key="1">
    <citation type="submission" date="2006-10" db="EMBL/GenBank/DDBJ databases">
        <authorList>
            <person name="Amadeo P."/>
            <person name="Zhao Q."/>
            <person name="Wortman J."/>
            <person name="Fraser-Liggett C."/>
            <person name="Carlton J."/>
        </authorList>
    </citation>
    <scope>NUCLEOTIDE SEQUENCE</scope>
    <source>
        <strain evidence="3">G3</strain>
    </source>
</reference>
<evidence type="ECO:0000259" key="2">
    <source>
        <dbReference type="Pfam" id="PF20416"/>
    </source>
</evidence>
<keyword evidence="4" id="KW-1185">Reference proteome</keyword>
<dbReference type="OMA" id="IEQHNEM"/>
<dbReference type="Pfam" id="PF20416">
    <property type="entry name" value="UTP20"/>
    <property type="match status" value="1"/>
</dbReference>
<dbReference type="Gene3D" id="1.25.10.10">
    <property type="entry name" value="Leucine-rich Repeat Variant"/>
    <property type="match status" value="1"/>
</dbReference>
<dbReference type="OrthoDB" id="360653at2759"/>
<dbReference type="InterPro" id="IPR011989">
    <property type="entry name" value="ARM-like"/>
</dbReference>
<dbReference type="VEuPathDB" id="TrichDB:TVAG_290550"/>
<accession>A2EQT9</accession>
<name>A2EQT9_TRIV3</name>
<dbReference type="eggNOG" id="KOG1823">
    <property type="taxonomic scope" value="Eukaryota"/>
</dbReference>
<dbReference type="GO" id="GO:0030686">
    <property type="term" value="C:90S preribosome"/>
    <property type="evidence" value="ECO:0000318"/>
    <property type="project" value="GO_Central"/>
</dbReference>
<feature type="compositionally biased region" description="Acidic residues" evidence="1">
    <location>
        <begin position="716"/>
        <end position="729"/>
    </location>
</feature>
<dbReference type="InterPro" id="IPR016024">
    <property type="entry name" value="ARM-type_fold"/>
</dbReference>
<proteinExistence type="predicted"/>
<feature type="domain" description="U3 small nucleolar RNA-associated protein 20" evidence="2">
    <location>
        <begin position="1415"/>
        <end position="1597"/>
    </location>
</feature>
<dbReference type="RefSeq" id="XP_001317208.1">
    <property type="nucleotide sequence ID" value="XM_001317173.1"/>
</dbReference>
<dbReference type="InterPro" id="IPR052575">
    <property type="entry name" value="SSU_processome_comp_20"/>
</dbReference>
<dbReference type="FunCoup" id="A2EQT9">
    <property type="interactions" value="554"/>
</dbReference>
<evidence type="ECO:0000313" key="4">
    <source>
        <dbReference type="Proteomes" id="UP000001542"/>
    </source>
</evidence>
<dbReference type="EMBL" id="DS113460">
    <property type="protein sequence ID" value="EAY04985.1"/>
    <property type="molecule type" value="Genomic_DNA"/>
</dbReference>
<dbReference type="Proteomes" id="UP000001542">
    <property type="component" value="Unassembled WGS sequence"/>
</dbReference>
<feature type="region of interest" description="Disordered" evidence="1">
    <location>
        <begin position="2244"/>
        <end position="2271"/>
    </location>
</feature>
<sequence>MSVQNLLKTRHKWKSFSQKIAEITVNINTDFELSKELPKKGENGSFFDDALRESMQTNLDPQYSRLVSQILNYTNTLELLLFNKDKVIGALEEFLSLTYEEARAGINTVMYLLQQLARDLRSEFYPYFTKILELLIKIFEPTDPEFIDNFFKCIVFMINFLKQQIVNDFENIFTIFVTQLFTHRKAYTRRLAAETSAFLLRQTPNQLRPTAFNILLSKCQKFYETIKDIPQTEEEISHGIPTTREMLVESIAITISHSAKNKGGTLRSYAVQIVDWCFAEQHEIVNDAFLLANKKLAKHFTKGNDIIPILTEKLPLINPTLALETLSIWTMEKEGTLIEDKNKAIDVLNTCLEVASNDSIVDYLKSLEFIPIPEEKHSLIGRAIIKLIINNHQIDQLDGCVKISYAARQSVLEFYAKTPEYLLSILHYIQWLCPSQTDVPKELYEMIREQIKENRNIFIPVLEYIYNRDIYNDLLNLPNKSLEEKEVLYTLMGHFDSEKLAEEPPKLLKELQGRIMEEKAISIFSKLITVSKEVNASWFTRDSPVFKQFLKEIDFNTPNNEIIRMASTILVDFVGQEEPLELLEDEFLLVRCGDLVFNAKHDLTSYRVGEAAIARLTTDIVKIRNTNLLMNYALGFARQNYVNFKTHASTLIGAIIKLKPTVYGTMISNEIEKQFSLADSPSFTQALIQGLISAEYIDETMVNLLIKYSEVRMDDTNEEEDQNENEEEEAEKKREDVGAKIISQLISSLSSVKFSDKFAEKVDTATFKLLRSTKLEVRKAALGVQYAYHVTNNKSINDQIGKTIQEILESYADPKNKVDTLMRLQGFVETLEFEKEFVITAAVNLTIGCYFEYLTEKVRQKHKYHQLAASMLQSLSFLSPIYTKPLIEATFPQEKSQATLRKAPVYISPVLSRLPNQIYPFAKRIANTLKDCMNACSKASTNIIKSCVKAVTLFIETEVKQQYFNSEFEWQTANDELSQVQNDFVQNILKSFEVAAVHNFEPLVRAMTAAKSRFAKNFAEFPELVKIIISKLPDNKSQSNAEVGSILAEITPYISHELRVLLIESADKSIDEEKLLNRPTFILAMLDLLSQLRETEPDYNNLHELLIKFIITTREPQSIQILSGIKWSQEEFKKLCVLIGRPLEQDFRQEFVPLIAESLGKYKDSFMNINNEDIAVKTIAYRDLQSVGEFNYVFAMQAFADMQISEFALQNAASGFLCRVINECPDLIEEFILPSIRFHVNKRNARIPVSEVIILFNSITTQKPDILPTITKLCQLDSFKSIGSVDEGVRFDGFLKFGDDIESLKDTLNKEELSIYILPLLSQMTGATGLANALSPVCRLSSQFAIDKLLQRLTSKVERNASIQLLVDLCKRKAFTADQVTNTLLKLIEDKKTPNKAQLQLMTALLSINTKPFIIHRLINYVTNKALNKKQEIRQIGQDAITALTGAVPKEMFFDFFQSLRNQMSQGYGIPLLYVSLSNVIEHSKIVGCFDPFVKVLVGCLLEDIFGNNAQLRVQMADRVPEAKKCHSFNSFEKLASKIVFNETIRDIIDCLKERFESLQSREQERGAKRLINSFCTGLLENETICADHIVLVAKEMLTKSQIQKPQKSSKKEEKKISYGHMFEQDLLLEKPVRSSFEAQNPNTYSFGSNFLISYFAMKMLVVFFDNNLFIPDQEDMKENKESSDAQIKMLDDLLNDIWHFTTSTNDNDSMIVSMTILEHYAHHDIFPTFNKKLPDIFDFIADQLQQMHTATDDFGKKIFALLTTILVNFPNIELPTKFTRALVQFSSDKLDDHDSCEQIFGVLILVVKRRNDIPEIYDVADRAFELIVRAISQDVRRLSADFCSIYLTTYKMKQISFENHIKFVLSNLQSNKSAARRSLIYFIRKFIEIAKEEQLEKYHELIFLYLGVTIANETDDGIAKEIGEAISDLLQSNNSNKLQTDFELMTKWASSDGKQTRTGLLLLAVAVPLTNVESALDDLQQLVDARVNAENIKIKLAAVQLHKAIVSTFADNEEVSVKLFNISQLLNLLSIRETTRIGCKLCHWYLSDYQHIFSPSDEDLIKLARELLRITFDWSGVIQESGLALSSIISRVDENNLVQFIPDMEKYTNENDPSQGAVILMMRAIAASVDQMESSEDEKKTPKQYLNFALKFIGKMKVSKNKDIKQAATGALSFLRGKIQSEVFAQEWAAIVEEEDKLKKERIEQSAADKLLDPEGLKKRRKEAKQLKKIEERKKKYLESDMFDGTLHPFGPDGKRVESIPLPPEFQSKK</sequence>